<feature type="transmembrane region" description="Helical" evidence="8">
    <location>
        <begin position="29"/>
        <end position="46"/>
    </location>
</feature>
<keyword evidence="2" id="KW-1003">Cell membrane</keyword>
<dbReference type="GO" id="GO:0016776">
    <property type="term" value="F:phosphotransferase activity, phosphate group as acceptor"/>
    <property type="evidence" value="ECO:0007669"/>
    <property type="project" value="TreeGrafter"/>
</dbReference>
<organism evidence="10">
    <name type="scientific">Xenorhabdus bovienii str. Intermedium</name>
    <dbReference type="NCBI Taxonomy" id="1379677"/>
    <lineage>
        <taxon>Bacteria</taxon>
        <taxon>Pseudomonadati</taxon>
        <taxon>Pseudomonadota</taxon>
        <taxon>Gammaproteobacteria</taxon>
        <taxon>Enterobacterales</taxon>
        <taxon>Morganellaceae</taxon>
        <taxon>Xenorhabdus</taxon>
    </lineage>
</organism>
<keyword evidence="5 8" id="KW-1133">Transmembrane helix</keyword>
<proteinExistence type="inferred from homology"/>
<evidence type="ECO:0000256" key="3">
    <source>
        <dbReference type="ARBA" id="ARBA00022679"/>
    </source>
</evidence>
<dbReference type="EMBL" id="CBTB010000270">
    <property type="protein sequence ID" value="CDH34869.1"/>
    <property type="molecule type" value="Genomic_DNA"/>
</dbReference>
<evidence type="ECO:0000256" key="8">
    <source>
        <dbReference type="SAM" id="Phobius"/>
    </source>
</evidence>
<dbReference type="Pfam" id="PF00884">
    <property type="entry name" value="Sulfatase"/>
    <property type="match status" value="1"/>
</dbReference>
<keyword evidence="6 8" id="KW-0472">Membrane</keyword>
<evidence type="ECO:0000256" key="2">
    <source>
        <dbReference type="ARBA" id="ARBA00022475"/>
    </source>
</evidence>
<dbReference type="PANTHER" id="PTHR30443:SF4">
    <property type="entry name" value="PHOSPHOETHANOLAMINE TRANSFERASE OPGE-RELATED"/>
    <property type="match status" value="1"/>
</dbReference>
<dbReference type="CDD" id="cd16017">
    <property type="entry name" value="LptA"/>
    <property type="match status" value="1"/>
</dbReference>
<keyword evidence="3" id="KW-0808">Transferase</keyword>
<dbReference type="Proteomes" id="UP000028480">
    <property type="component" value="Unassembled WGS sequence"/>
</dbReference>
<reference evidence="10" key="1">
    <citation type="submission" date="2013-07" db="EMBL/GenBank/DDBJ databases">
        <title>Sub-species coevolution in mutualistic symbiosis.</title>
        <authorList>
            <person name="Murfin K."/>
            <person name="Klassen J."/>
            <person name="Lee M."/>
            <person name="Forst S."/>
            <person name="Stock P."/>
            <person name="Goodrich-Blair H."/>
        </authorList>
    </citation>
    <scope>NUCLEOTIDE SEQUENCE [LARGE SCALE GENOMIC DNA]</scope>
    <source>
        <strain evidence="10">Intermedium</strain>
    </source>
</reference>
<dbReference type="Gene3D" id="3.40.720.10">
    <property type="entry name" value="Alkaline Phosphatase, subunit A"/>
    <property type="match status" value="1"/>
</dbReference>
<dbReference type="GO" id="GO:0009244">
    <property type="term" value="P:lipopolysaccharide core region biosynthetic process"/>
    <property type="evidence" value="ECO:0007669"/>
    <property type="project" value="TreeGrafter"/>
</dbReference>
<dbReference type="AlphaFoldDB" id="A0A077QMS1"/>
<dbReference type="GO" id="GO:0005886">
    <property type="term" value="C:plasma membrane"/>
    <property type="evidence" value="ECO:0007669"/>
    <property type="project" value="UniProtKB-SubCell"/>
</dbReference>
<evidence type="ECO:0000256" key="4">
    <source>
        <dbReference type="ARBA" id="ARBA00022692"/>
    </source>
</evidence>
<name>A0A077QMS1_XENBV</name>
<dbReference type="InterPro" id="IPR058130">
    <property type="entry name" value="PEA_transf_C"/>
</dbReference>
<evidence type="ECO:0000256" key="7">
    <source>
        <dbReference type="ARBA" id="ARBA00038481"/>
    </source>
</evidence>
<evidence type="ECO:0000256" key="6">
    <source>
        <dbReference type="ARBA" id="ARBA00023136"/>
    </source>
</evidence>
<dbReference type="SUPFAM" id="SSF53649">
    <property type="entry name" value="Alkaline phosphatase-like"/>
    <property type="match status" value="1"/>
</dbReference>
<evidence type="ECO:0000313" key="10">
    <source>
        <dbReference type="EMBL" id="CDH34869.1"/>
    </source>
</evidence>
<dbReference type="PANTHER" id="PTHR30443">
    <property type="entry name" value="INNER MEMBRANE PROTEIN"/>
    <property type="match status" value="1"/>
</dbReference>
<feature type="domain" description="Sulfatase N-terminal" evidence="9">
    <location>
        <begin position="206"/>
        <end position="467"/>
    </location>
</feature>
<accession>A0A077QMS1</accession>
<gene>
    <name evidence="10" type="ORF">XBI1_610002</name>
</gene>
<comment type="similarity">
    <text evidence="7">Belongs to the phosphoethanolamine transferase family.</text>
</comment>
<evidence type="ECO:0000259" key="9">
    <source>
        <dbReference type="Pfam" id="PF00884"/>
    </source>
</evidence>
<comment type="caution">
    <text evidence="10">The sequence shown here is derived from an EMBL/GenBank/DDBJ whole genome shotgun (WGS) entry which is preliminary data.</text>
</comment>
<dbReference type="InterPro" id="IPR000917">
    <property type="entry name" value="Sulfatase_N"/>
</dbReference>
<dbReference type="HOGENOM" id="CLU_039390_3_0_6"/>
<feature type="transmembrane region" description="Helical" evidence="8">
    <location>
        <begin position="58"/>
        <end position="82"/>
    </location>
</feature>
<keyword evidence="4 8" id="KW-0812">Transmembrane</keyword>
<feature type="transmembrane region" description="Helical" evidence="8">
    <location>
        <begin position="5"/>
        <end position="23"/>
    </location>
</feature>
<sequence length="511" mass="58830">MRLKLINNFYLQLLLLFVLFSAIHYSFGYIFRPIYVFSIICVILFINKKSVIYKPFIIFYSIFSAIYFPIGIIYGSPSFNIFTSLMYTNYDEAKGFISNIPYYYYACSLFILALGYIALKIKIKKQIRYKPVFLIFALVTIIHSPLRTLVKDGEFNVAHSGLPEIKFIKDVSISISDSIKEHQRMERFLSEKDTFSPSITHHDYDTFVLIIGESARRDFMAAYGFPIQNTPFLSESNGILFNKFISAASSTQLSLTHTIASYPQLANNIVSLANKTNFHTYWISNQGAVGVEDTPIASIGRKAQQSFFIKKTDSADDEYISDADLLPFINSAINDSYSKKLIIVHLIGSHPPACARTNNHYDTFYQNVRLSCYIQGIKETDKLLSNIRTKLIESNSKWSMMYFSDHGLSYTNRSKPKKLDLAHNSKYKQNFEVPLFITYYDSKHREYITEQRSALNFMSLFSTWIGISEPKIDNSCNMISNEPCKNQDRVLNFNNEIINYSGLQNDPHIIF</sequence>
<evidence type="ECO:0000256" key="5">
    <source>
        <dbReference type="ARBA" id="ARBA00022989"/>
    </source>
</evidence>
<evidence type="ECO:0000256" key="1">
    <source>
        <dbReference type="ARBA" id="ARBA00004651"/>
    </source>
</evidence>
<feature type="transmembrane region" description="Helical" evidence="8">
    <location>
        <begin position="131"/>
        <end position="150"/>
    </location>
</feature>
<dbReference type="InterPro" id="IPR017850">
    <property type="entry name" value="Alkaline_phosphatase_core_sf"/>
</dbReference>
<comment type="subcellular location">
    <subcellularLocation>
        <location evidence="1">Cell membrane</location>
        <topology evidence="1">Multi-pass membrane protein</topology>
    </subcellularLocation>
</comment>
<feature type="transmembrane region" description="Helical" evidence="8">
    <location>
        <begin position="102"/>
        <end position="119"/>
    </location>
</feature>
<dbReference type="InterPro" id="IPR040423">
    <property type="entry name" value="PEA_transferase"/>
</dbReference>
<protein>
    <recommendedName>
        <fullName evidence="9">Sulfatase N-terminal domain-containing protein</fullName>
    </recommendedName>
</protein>